<feature type="transmembrane region" description="Helical" evidence="13">
    <location>
        <begin position="72"/>
        <end position="96"/>
    </location>
</feature>
<organism evidence="15 16">
    <name type="scientific">Cymbomonas tetramitiformis</name>
    <dbReference type="NCBI Taxonomy" id="36881"/>
    <lineage>
        <taxon>Eukaryota</taxon>
        <taxon>Viridiplantae</taxon>
        <taxon>Chlorophyta</taxon>
        <taxon>Pyramimonadophyceae</taxon>
        <taxon>Pyramimonadales</taxon>
        <taxon>Pyramimonadaceae</taxon>
        <taxon>Cymbomonas</taxon>
    </lineage>
</organism>
<dbReference type="InterPro" id="IPR000595">
    <property type="entry name" value="cNMP-bd_dom"/>
</dbReference>
<dbReference type="InterPro" id="IPR018490">
    <property type="entry name" value="cNMP-bd_dom_sf"/>
</dbReference>
<name>A0AAE0C384_9CHLO</name>
<feature type="transmembrane region" description="Helical" evidence="13">
    <location>
        <begin position="269"/>
        <end position="293"/>
    </location>
</feature>
<evidence type="ECO:0000256" key="7">
    <source>
        <dbReference type="ARBA" id="ARBA00022958"/>
    </source>
</evidence>
<keyword evidence="10 13" id="KW-0472">Membrane</keyword>
<feature type="domain" description="Cyclic nucleotide-binding" evidence="14">
    <location>
        <begin position="372"/>
        <end position="419"/>
    </location>
</feature>
<keyword evidence="3" id="KW-0633">Potassium transport</keyword>
<evidence type="ECO:0000256" key="3">
    <source>
        <dbReference type="ARBA" id="ARBA00022538"/>
    </source>
</evidence>
<dbReference type="CDD" id="cd00038">
    <property type="entry name" value="CAP_ED"/>
    <property type="match status" value="1"/>
</dbReference>
<comment type="subcellular location">
    <subcellularLocation>
        <location evidence="1">Membrane</location>
        <topology evidence="1">Multi-pass membrane protein</topology>
    </subcellularLocation>
</comment>
<reference evidence="15 16" key="1">
    <citation type="journal article" date="2015" name="Genome Biol. Evol.">
        <title>Comparative Genomics of a Bacterivorous Green Alga Reveals Evolutionary Causalities and Consequences of Phago-Mixotrophic Mode of Nutrition.</title>
        <authorList>
            <person name="Burns J.A."/>
            <person name="Paasch A."/>
            <person name="Narechania A."/>
            <person name="Kim E."/>
        </authorList>
    </citation>
    <scope>NUCLEOTIDE SEQUENCE [LARGE SCALE GENOMIC DNA]</scope>
    <source>
        <strain evidence="15 16">PLY_AMNH</strain>
    </source>
</reference>
<dbReference type="SUPFAM" id="SSF51206">
    <property type="entry name" value="cAMP-binding domain-like"/>
    <property type="match status" value="1"/>
</dbReference>
<keyword evidence="9" id="KW-0406">Ion transport</keyword>
<feature type="transmembrane region" description="Helical" evidence="13">
    <location>
        <begin position="6"/>
        <end position="29"/>
    </location>
</feature>
<dbReference type="GO" id="GO:0034702">
    <property type="term" value="C:monoatomic ion channel complex"/>
    <property type="evidence" value="ECO:0007669"/>
    <property type="project" value="UniProtKB-KW"/>
</dbReference>
<evidence type="ECO:0000256" key="13">
    <source>
        <dbReference type="SAM" id="Phobius"/>
    </source>
</evidence>
<evidence type="ECO:0000256" key="11">
    <source>
        <dbReference type="ARBA" id="ARBA00023303"/>
    </source>
</evidence>
<feature type="transmembrane region" description="Helical" evidence="13">
    <location>
        <begin position="117"/>
        <end position="135"/>
    </location>
</feature>
<dbReference type="AlphaFoldDB" id="A0AAE0C384"/>
<evidence type="ECO:0000256" key="8">
    <source>
        <dbReference type="ARBA" id="ARBA00022989"/>
    </source>
</evidence>
<dbReference type="PANTHER" id="PTHR10217">
    <property type="entry name" value="VOLTAGE AND LIGAND GATED POTASSIUM CHANNEL"/>
    <property type="match status" value="1"/>
</dbReference>
<evidence type="ECO:0000256" key="5">
    <source>
        <dbReference type="ARBA" id="ARBA00022826"/>
    </source>
</evidence>
<keyword evidence="4 13" id="KW-0812">Transmembrane</keyword>
<gene>
    <name evidence="15" type="ORF">CYMTET_42841</name>
</gene>
<evidence type="ECO:0000256" key="12">
    <source>
        <dbReference type="SAM" id="Coils"/>
    </source>
</evidence>
<feature type="coiled-coil region" evidence="12">
    <location>
        <begin position="572"/>
        <end position="606"/>
    </location>
</feature>
<dbReference type="PROSITE" id="PS50042">
    <property type="entry name" value="CNMP_BINDING_3"/>
    <property type="match status" value="1"/>
</dbReference>
<dbReference type="Gene3D" id="1.10.287.70">
    <property type="match status" value="1"/>
</dbReference>
<evidence type="ECO:0000313" key="15">
    <source>
        <dbReference type="EMBL" id="KAK3247666.1"/>
    </source>
</evidence>
<comment type="caution">
    <text evidence="15">The sequence shown here is derived from an EMBL/GenBank/DDBJ whole genome shotgun (WGS) entry which is preliminary data.</text>
</comment>
<evidence type="ECO:0000256" key="6">
    <source>
        <dbReference type="ARBA" id="ARBA00022882"/>
    </source>
</evidence>
<proteinExistence type="predicted"/>
<dbReference type="PANTHER" id="PTHR10217:SF435">
    <property type="entry name" value="POTASSIUM VOLTAGE-GATED CHANNEL PROTEIN EAG"/>
    <property type="match status" value="1"/>
</dbReference>
<evidence type="ECO:0000313" key="16">
    <source>
        <dbReference type="Proteomes" id="UP001190700"/>
    </source>
</evidence>
<dbReference type="GO" id="GO:0042391">
    <property type="term" value="P:regulation of membrane potential"/>
    <property type="evidence" value="ECO:0007669"/>
    <property type="project" value="TreeGrafter"/>
</dbReference>
<evidence type="ECO:0000256" key="1">
    <source>
        <dbReference type="ARBA" id="ARBA00004141"/>
    </source>
</evidence>
<keyword evidence="2" id="KW-0813">Transport</keyword>
<dbReference type="Gene3D" id="1.10.287.630">
    <property type="entry name" value="Helix hairpin bin"/>
    <property type="match status" value="1"/>
</dbReference>
<dbReference type="GO" id="GO:0005886">
    <property type="term" value="C:plasma membrane"/>
    <property type="evidence" value="ECO:0007669"/>
    <property type="project" value="TreeGrafter"/>
</dbReference>
<evidence type="ECO:0000256" key="2">
    <source>
        <dbReference type="ARBA" id="ARBA00022448"/>
    </source>
</evidence>
<dbReference type="InterPro" id="IPR014710">
    <property type="entry name" value="RmlC-like_jellyroll"/>
</dbReference>
<dbReference type="InterPro" id="IPR050818">
    <property type="entry name" value="KCNH_animal-type"/>
</dbReference>
<keyword evidence="11" id="KW-0407">Ion channel</keyword>
<keyword evidence="6" id="KW-0851">Voltage-gated channel</keyword>
<keyword evidence="7" id="KW-0630">Potassium</keyword>
<keyword evidence="5" id="KW-0631">Potassium channel</keyword>
<dbReference type="Gene3D" id="2.60.120.10">
    <property type="entry name" value="Jelly Rolls"/>
    <property type="match status" value="1"/>
</dbReference>
<feature type="non-terminal residue" evidence="15">
    <location>
        <position position="1"/>
    </location>
</feature>
<dbReference type="InterPro" id="IPR005821">
    <property type="entry name" value="Ion_trans_dom"/>
</dbReference>
<dbReference type="PRINTS" id="PR01463">
    <property type="entry name" value="EAGCHANLFMLY"/>
</dbReference>
<feature type="transmembrane region" description="Helical" evidence="13">
    <location>
        <begin position="41"/>
        <end position="60"/>
    </location>
</feature>
<keyword evidence="16" id="KW-1185">Reference proteome</keyword>
<protein>
    <recommendedName>
        <fullName evidence="14">Cyclic nucleotide-binding domain-containing protein</fullName>
    </recommendedName>
</protein>
<feature type="transmembrane region" description="Helical" evidence="13">
    <location>
        <begin position="185"/>
        <end position="206"/>
    </location>
</feature>
<dbReference type="Proteomes" id="UP001190700">
    <property type="component" value="Unassembled WGS sequence"/>
</dbReference>
<dbReference type="EMBL" id="LGRX02028757">
    <property type="protein sequence ID" value="KAK3247666.1"/>
    <property type="molecule type" value="Genomic_DNA"/>
</dbReference>
<evidence type="ECO:0000259" key="14">
    <source>
        <dbReference type="PROSITE" id="PS50042"/>
    </source>
</evidence>
<accession>A0AAE0C384</accession>
<dbReference type="SUPFAM" id="SSF81324">
    <property type="entry name" value="Voltage-gated potassium channels"/>
    <property type="match status" value="1"/>
</dbReference>
<evidence type="ECO:0000256" key="10">
    <source>
        <dbReference type="ARBA" id="ARBA00023136"/>
    </source>
</evidence>
<keyword evidence="12" id="KW-0175">Coiled coil</keyword>
<dbReference type="FunFam" id="1.10.287.70:FF:000123">
    <property type="entry name" value="Potassium channel KAT3"/>
    <property type="match status" value="1"/>
</dbReference>
<dbReference type="InterPro" id="IPR003938">
    <property type="entry name" value="K_chnl_volt-dep_EAG/ELK/ERG"/>
</dbReference>
<evidence type="ECO:0000256" key="9">
    <source>
        <dbReference type="ARBA" id="ARBA00023065"/>
    </source>
</evidence>
<dbReference type="GO" id="GO:0005249">
    <property type="term" value="F:voltage-gated potassium channel activity"/>
    <property type="evidence" value="ECO:0007669"/>
    <property type="project" value="InterPro"/>
</dbReference>
<sequence length="679" mass="77672">GVLGMSVLLSLGVLVLPSLGVMRSLELFFRWVIDPKAYLMRYWDITTFSLLIFTGAVTPYEVAFLSNDYGPLFYINRIVDFLFFCDLVMSFFMGFYEPHEGIWVYDLNQIRPRYLKSWFAIDLLSIFPFGQIGSVLGSGNALSGLKLFRVIRLLRLAKLLRILRAGRIFRRLESSLTIDYSMLELLKFSVMTLILAHWIACVFGVMKSMGSGSDTWMHYYFCDPQDGDACDPDDLHHTVRYGAALYWAITTITTIGFGDILPNSTEERFLVIIVMLLGAFQYGYIIGALGSILSTRDERKNRYISIMMELNAFMEEGRLPLHVRSKLREYFKYRSTAPDVRTYHNILQQLSPKLRGEVAMMLDNRWLQSVYLFEGQPAAFITEVALSLNQQTFPPYELLFEVGDIADAMYIIKKGVIAVGGTMYRKWDTLLVECLYKETRHTHRAYTVTYTDMWIIKSDEMLQILSNFPSCAKSFRRNAIRRILRREILSYAIAYREMQRCAGKNRSPNITSLANVQEHRVLFYYNKLEMIASFKTEGKSSDFRAILAIQRWWRKHRQIQPKVITSSGASVTENLIAQVKSISAQLASLQLEHEQQQTEHEAAIAQLDVGLRAISSALAKNGRDDDARVPATIMPELCEEVSGLQQDQSSMGEEPVQHDLDVHIAAFEQAAEVVGSPKY</sequence>
<evidence type="ECO:0000256" key="4">
    <source>
        <dbReference type="ARBA" id="ARBA00022692"/>
    </source>
</evidence>
<feature type="transmembrane region" description="Helical" evidence="13">
    <location>
        <begin position="244"/>
        <end position="262"/>
    </location>
</feature>
<dbReference type="Pfam" id="PF00520">
    <property type="entry name" value="Ion_trans"/>
    <property type="match status" value="1"/>
</dbReference>
<keyword evidence="8 13" id="KW-1133">Transmembrane helix</keyword>